<proteinExistence type="predicted"/>
<dbReference type="InterPro" id="IPR012338">
    <property type="entry name" value="Beta-lactam/transpept-like"/>
</dbReference>
<dbReference type="SUPFAM" id="SSF56601">
    <property type="entry name" value="beta-lactamase/transpeptidase-like"/>
    <property type="match status" value="1"/>
</dbReference>
<name>D8JCH0_HALJB</name>
<gene>
    <name evidence="1" type="ordered locus">HacjB3_18688</name>
</gene>
<dbReference type="PATRIC" id="fig|795797.18.peg.3624"/>
<accession>D8JCH0</accession>
<dbReference type="EMBL" id="CP002064">
    <property type="protein sequence ID" value="ADJ17077.1"/>
    <property type="molecule type" value="Genomic_DNA"/>
</dbReference>
<geneLocation type="plasmid" evidence="1 2">
    <name>2</name>
</geneLocation>
<organism evidence="1 2">
    <name type="scientific">Halalkalicoccus jeotgali (strain DSM 18796 / CECT 7217 / JCM 14584 / KCTC 4019 / B3)</name>
    <dbReference type="NCBI Taxonomy" id="795797"/>
    <lineage>
        <taxon>Archaea</taxon>
        <taxon>Methanobacteriati</taxon>
        <taxon>Methanobacteriota</taxon>
        <taxon>Stenosarchaea group</taxon>
        <taxon>Halobacteria</taxon>
        <taxon>Halobacteriales</taxon>
        <taxon>Halococcaceae</taxon>
        <taxon>Halalkalicoccus</taxon>
    </lineage>
</organism>
<dbReference type="HOGENOM" id="CLU_1987542_0_0_2"/>
<dbReference type="KEGG" id="hje:HacjB3_18688"/>
<dbReference type="eggNOG" id="arCOG00771">
    <property type="taxonomic scope" value="Archaea"/>
</dbReference>
<dbReference type="AlphaFoldDB" id="D8JCH0"/>
<reference evidence="1 2" key="1">
    <citation type="journal article" date="2010" name="J. Bacteriol.">
        <title>Complete genome sequence of Halalkalicoccus jeotgali B3(T), an extremely halophilic archaeon.</title>
        <authorList>
            <person name="Roh S.W."/>
            <person name="Nam Y.D."/>
            <person name="Nam S.H."/>
            <person name="Choi S.H."/>
            <person name="Park H.S."/>
            <person name="Bae J.W."/>
        </authorList>
    </citation>
    <scope>NUCLEOTIDE SEQUENCE [LARGE SCALE GENOMIC DNA]</scope>
    <source>
        <strain evidence="2">DSM 18796 / CECT 7217 / JCM 14584 / KCTC 4019 / B3</strain>
        <plasmid evidence="2">2</plasmid>
    </source>
</reference>
<evidence type="ECO:0000313" key="2">
    <source>
        <dbReference type="Proteomes" id="UP000000390"/>
    </source>
</evidence>
<sequence length="125" mass="14032">MVDPDPYGNFLMQGHDWATTRDFARFGLLHLQDGQFAGEQVLPPWWTDEVIQPSAAEDGYGGLWWLNTNQESQEDVPADAYWASGVSDQRIHVIPSEDLVIARNGHTDVADWNYVNSTIIDAVNS</sequence>
<dbReference type="InterPro" id="IPR050789">
    <property type="entry name" value="Diverse_Enzym_Activities"/>
</dbReference>
<evidence type="ECO:0000313" key="1">
    <source>
        <dbReference type="EMBL" id="ADJ17077.1"/>
    </source>
</evidence>
<dbReference type="Gene3D" id="3.40.710.10">
    <property type="entry name" value="DD-peptidase/beta-lactamase superfamily"/>
    <property type="match status" value="1"/>
</dbReference>
<dbReference type="PANTHER" id="PTHR43283:SF7">
    <property type="entry name" value="BETA-LACTAMASE-RELATED DOMAIN-CONTAINING PROTEIN"/>
    <property type="match status" value="1"/>
</dbReference>
<protein>
    <submittedName>
        <fullName evidence="1">Beta-lactamase</fullName>
    </submittedName>
</protein>
<keyword evidence="1" id="KW-0614">Plasmid</keyword>
<dbReference type="PANTHER" id="PTHR43283">
    <property type="entry name" value="BETA-LACTAMASE-RELATED"/>
    <property type="match status" value="1"/>
</dbReference>
<dbReference type="Proteomes" id="UP000000390">
    <property type="component" value="Plasmid 2"/>
</dbReference>